<reference evidence="3 4" key="1">
    <citation type="submission" date="2020-07" db="EMBL/GenBank/DDBJ databases">
        <title>Draft whole-genome sequence of Heliobacterium chlorum DSM 3682, type strain.</title>
        <authorList>
            <person name="Kyndt J.A."/>
            <person name="Meyer T.E."/>
            <person name="Imhoff J.F."/>
        </authorList>
    </citation>
    <scope>NUCLEOTIDE SEQUENCE [LARGE SCALE GENOMIC DNA]</scope>
    <source>
        <strain evidence="3 4">DSM 3682</strain>
    </source>
</reference>
<dbReference type="InterPro" id="IPR000157">
    <property type="entry name" value="TIR_dom"/>
</dbReference>
<dbReference type="PROSITE" id="PS50005">
    <property type="entry name" value="TPR"/>
    <property type="match status" value="1"/>
</dbReference>
<dbReference type="Pfam" id="PF20308">
    <property type="entry name" value="TPR-S"/>
    <property type="match status" value="1"/>
</dbReference>
<evidence type="ECO:0000256" key="1">
    <source>
        <dbReference type="PROSITE-ProRule" id="PRU00339"/>
    </source>
</evidence>
<organism evidence="3 4">
    <name type="scientific">Heliobacterium chlorum</name>
    <dbReference type="NCBI Taxonomy" id="2698"/>
    <lineage>
        <taxon>Bacteria</taxon>
        <taxon>Bacillati</taxon>
        <taxon>Bacillota</taxon>
        <taxon>Clostridia</taxon>
        <taxon>Eubacteriales</taxon>
        <taxon>Heliobacteriaceae</taxon>
        <taxon>Heliobacterium</taxon>
    </lineage>
</organism>
<evidence type="ECO:0000313" key="3">
    <source>
        <dbReference type="EMBL" id="MBC9786174.1"/>
    </source>
</evidence>
<dbReference type="Gene3D" id="1.25.40.10">
    <property type="entry name" value="Tetratricopeptide repeat domain"/>
    <property type="match status" value="1"/>
</dbReference>
<evidence type="ECO:0000259" key="2">
    <source>
        <dbReference type="Pfam" id="PF13676"/>
    </source>
</evidence>
<dbReference type="Gene3D" id="3.40.50.10140">
    <property type="entry name" value="Toll/interleukin-1 receptor homology (TIR) domain"/>
    <property type="match status" value="1"/>
</dbReference>
<evidence type="ECO:0000313" key="4">
    <source>
        <dbReference type="Proteomes" id="UP000617402"/>
    </source>
</evidence>
<accession>A0ABR7T8D8</accession>
<dbReference type="EMBL" id="JACVHF010000027">
    <property type="protein sequence ID" value="MBC9786174.1"/>
    <property type="molecule type" value="Genomic_DNA"/>
</dbReference>
<dbReference type="Pfam" id="PF13676">
    <property type="entry name" value="TIR_2"/>
    <property type="match status" value="1"/>
</dbReference>
<dbReference type="InterPro" id="IPR019734">
    <property type="entry name" value="TPR_rpt"/>
</dbReference>
<comment type="caution">
    <text evidence="3">The sequence shown here is derived from an EMBL/GenBank/DDBJ whole genome shotgun (WGS) entry which is preliminary data.</text>
</comment>
<protein>
    <submittedName>
        <fullName evidence="3">DUF4071 domain-containing protein</fullName>
    </submittedName>
</protein>
<feature type="domain" description="TIR" evidence="2">
    <location>
        <begin position="6"/>
        <end position="103"/>
    </location>
</feature>
<keyword evidence="4" id="KW-1185">Reference proteome</keyword>
<dbReference type="InterPro" id="IPR035897">
    <property type="entry name" value="Toll_tir_struct_dom_sf"/>
</dbReference>
<dbReference type="Proteomes" id="UP000617402">
    <property type="component" value="Unassembled WGS sequence"/>
</dbReference>
<dbReference type="SUPFAM" id="SSF52200">
    <property type="entry name" value="Toll/Interleukin receptor TIR domain"/>
    <property type="match status" value="1"/>
</dbReference>
<keyword evidence="1" id="KW-0802">TPR repeat</keyword>
<feature type="repeat" description="TPR" evidence="1">
    <location>
        <begin position="210"/>
        <end position="243"/>
    </location>
</feature>
<gene>
    <name evidence="3" type="ORF">H1S01_17045</name>
</gene>
<sequence length="432" mass="49062">MMKLKVFISHSHDEKDIALAWQTLLDHISQGAIEVWLSSDTKPTGGMKIGAEWRDNIYNKLSSADFVIAVISPKSIERPWIIWECGVASGTNKERGIIPVVYSMSLSDFEGPLSSYQAYCGEDRNKVVEICERLLTEANLTPKTQYWSPIIDTYLSSVRLHRPARNASPAAVSVWMRRIETYIRAGRISELPTLTKSMYTSFGADKEVDVQIHELLSQIFLEDRKYDLALSEVSKALTYLPDDLSLLHRMVLIQIELKELNMAISSLNSIYSEFEEARSLPEFAGLEGRVHRELYYSTGKKDELEKAIKAYEVSYKNDPFNYYCGVNAASLNLIAGKIEEAKLIANSVLEVCKELITHHNVSFWLDFTMGDLFLILEDYDNAGIAYSTGLSRNPSPSERQKESVFKGIRRIISSSDLSEKFVQKIEIIFKTY</sequence>
<dbReference type="InterPro" id="IPR046880">
    <property type="entry name" value="TPR-S"/>
</dbReference>
<dbReference type="RefSeq" id="WP_188041599.1">
    <property type="nucleotide sequence ID" value="NZ_JACVHF010000027.1"/>
</dbReference>
<name>A0ABR7T8D8_HELCL</name>
<dbReference type="SUPFAM" id="SSF48452">
    <property type="entry name" value="TPR-like"/>
    <property type="match status" value="1"/>
</dbReference>
<dbReference type="InterPro" id="IPR011990">
    <property type="entry name" value="TPR-like_helical_dom_sf"/>
</dbReference>
<proteinExistence type="predicted"/>